<dbReference type="GO" id="GO:0007165">
    <property type="term" value="P:signal transduction"/>
    <property type="evidence" value="ECO:0007669"/>
    <property type="project" value="TreeGrafter"/>
</dbReference>
<dbReference type="InterPro" id="IPR036938">
    <property type="entry name" value="PAP2/HPO_sf"/>
</dbReference>
<dbReference type="EMBL" id="JACEEZ010018142">
    <property type="protein sequence ID" value="KAG0717137.1"/>
    <property type="molecule type" value="Genomic_DNA"/>
</dbReference>
<gene>
    <name evidence="3" type="ORF">GWK47_055081</name>
</gene>
<name>A0A8J5CRF8_CHIOP</name>
<evidence type="ECO:0000256" key="1">
    <source>
        <dbReference type="SAM" id="MobiDB-lite"/>
    </source>
</evidence>
<dbReference type="GO" id="GO:0008195">
    <property type="term" value="F:phosphatidate phosphatase activity"/>
    <property type="evidence" value="ECO:0007669"/>
    <property type="project" value="TreeGrafter"/>
</dbReference>
<dbReference type="OrthoDB" id="8907274at2759"/>
<feature type="compositionally biased region" description="Basic and acidic residues" evidence="1">
    <location>
        <begin position="576"/>
        <end position="587"/>
    </location>
</feature>
<dbReference type="InterPro" id="IPR043216">
    <property type="entry name" value="PAP-like"/>
</dbReference>
<feature type="transmembrane region" description="Helical" evidence="2">
    <location>
        <begin position="219"/>
        <end position="239"/>
    </location>
</feature>
<keyword evidence="4" id="KW-1185">Reference proteome</keyword>
<dbReference type="Proteomes" id="UP000770661">
    <property type="component" value="Unassembled WGS sequence"/>
</dbReference>
<organism evidence="3 4">
    <name type="scientific">Chionoecetes opilio</name>
    <name type="common">Atlantic snow crab</name>
    <name type="synonym">Cancer opilio</name>
    <dbReference type="NCBI Taxonomy" id="41210"/>
    <lineage>
        <taxon>Eukaryota</taxon>
        <taxon>Metazoa</taxon>
        <taxon>Ecdysozoa</taxon>
        <taxon>Arthropoda</taxon>
        <taxon>Crustacea</taxon>
        <taxon>Multicrustacea</taxon>
        <taxon>Malacostraca</taxon>
        <taxon>Eumalacostraca</taxon>
        <taxon>Eucarida</taxon>
        <taxon>Decapoda</taxon>
        <taxon>Pleocyemata</taxon>
        <taxon>Brachyura</taxon>
        <taxon>Eubrachyura</taxon>
        <taxon>Majoidea</taxon>
        <taxon>Majidae</taxon>
        <taxon>Chionoecetes</taxon>
    </lineage>
</organism>
<evidence type="ECO:0000313" key="3">
    <source>
        <dbReference type="EMBL" id="KAG0717137.1"/>
    </source>
</evidence>
<feature type="transmembrane region" description="Helical" evidence="2">
    <location>
        <begin position="336"/>
        <end position="356"/>
    </location>
</feature>
<dbReference type="SUPFAM" id="SSF48317">
    <property type="entry name" value="Acid phosphatase/Vanadium-dependent haloperoxidase"/>
    <property type="match status" value="1"/>
</dbReference>
<dbReference type="PANTHER" id="PTHR10165:SF114">
    <property type="entry name" value="PHOSPHATIDIC ACID PHOSPHATASE TYPE 2_HALOPEROXIDASE DOMAIN-CONTAINING PROTEIN"/>
    <property type="match status" value="1"/>
</dbReference>
<comment type="caution">
    <text evidence="3">The sequence shown here is derived from an EMBL/GenBank/DDBJ whole genome shotgun (WGS) entry which is preliminary data.</text>
</comment>
<keyword evidence="2" id="KW-0812">Transmembrane</keyword>
<evidence type="ECO:0000313" key="4">
    <source>
        <dbReference type="Proteomes" id="UP000770661"/>
    </source>
</evidence>
<accession>A0A8J5CRF8</accession>
<dbReference type="GO" id="GO:0046839">
    <property type="term" value="P:phospholipid dephosphorylation"/>
    <property type="evidence" value="ECO:0007669"/>
    <property type="project" value="TreeGrafter"/>
</dbReference>
<reference evidence="3" key="1">
    <citation type="submission" date="2020-07" db="EMBL/GenBank/DDBJ databases">
        <title>The High-quality genome of the commercially important snow crab, Chionoecetes opilio.</title>
        <authorList>
            <person name="Jeong J.-H."/>
            <person name="Ryu S."/>
        </authorList>
    </citation>
    <scope>NUCLEOTIDE SEQUENCE</scope>
    <source>
        <strain evidence="3">MADBK_172401_WGS</strain>
        <tissue evidence="3">Digestive gland</tissue>
    </source>
</reference>
<feature type="compositionally biased region" description="Pro residues" evidence="1">
    <location>
        <begin position="494"/>
        <end position="517"/>
    </location>
</feature>
<protein>
    <submittedName>
        <fullName evidence="3">Uncharacterized protein</fullName>
    </submittedName>
</protein>
<proteinExistence type="predicted"/>
<keyword evidence="2" id="KW-1133">Transmembrane helix</keyword>
<dbReference type="GO" id="GO:0006644">
    <property type="term" value="P:phospholipid metabolic process"/>
    <property type="evidence" value="ECO:0007669"/>
    <property type="project" value="InterPro"/>
</dbReference>
<dbReference type="AlphaFoldDB" id="A0A8J5CRF8"/>
<sequence>MTCTTTIAITAPTPDTHLAHPLPDPVVLACPRRPTAARACSSHIEGVCYVPRHPAATPPTPFTRNLHGLNLKGTTKYTSAPRPLLQYLSASCPYVLPHVRTYCLLSVRTASCPYVLPHVRTYCLSPYVLLSRTYCLMSVRTASCPYVLPHVRTYCLMSVRTASCPYVLPHVRITSVVKICYDARMRRRGSGGWQMEGAGVVRVEGREGDKQVVVVRNPLLVPLSLLEVLLAAALCALNYCFRYEPGLREDASLIHWEGVRLSCTDLPSLAFPYLTATNHTDTSAFALPESVFFSCAIVVPCCLVMVVEGVRSQFPVRKIKHVESCSITFLMSVRRILRFLLTFLMGGAATGLLVALTKLAVVSPRPHLLAVCESSVEVCGAAGNLTWAPQQVCDADPEELHEALRSFPSYHATLAAYRCKASKKVKELELGEMESSDDDDDDEGMGSYGSLALHMDALRIIPRATTLPTRGLLRPSSYAEDPTQAVNPNLQPYTVPPPPPPPPPPPMPTPSGPPPSYSRPDHHNHHLDPWTANSHYNIPRQRYSAPDPTPRAPAYEASPRAHPHKSTQPLSAYAPRRPDTDLPRARTETSSYF</sequence>
<dbReference type="PANTHER" id="PTHR10165">
    <property type="entry name" value="LIPID PHOSPHATE PHOSPHATASE"/>
    <property type="match status" value="1"/>
</dbReference>
<keyword evidence="2" id="KW-0472">Membrane</keyword>
<feature type="region of interest" description="Disordered" evidence="1">
    <location>
        <begin position="472"/>
        <end position="593"/>
    </location>
</feature>
<dbReference type="GO" id="GO:0005886">
    <property type="term" value="C:plasma membrane"/>
    <property type="evidence" value="ECO:0007669"/>
    <property type="project" value="TreeGrafter"/>
</dbReference>
<evidence type="ECO:0000256" key="2">
    <source>
        <dbReference type="SAM" id="Phobius"/>
    </source>
</evidence>
<feature type="transmembrane region" description="Helical" evidence="2">
    <location>
        <begin position="291"/>
        <end position="310"/>
    </location>
</feature>